<organism evidence="4 5">
    <name type="scientific">Pseudoduganella armeniaca</name>
    <dbReference type="NCBI Taxonomy" id="2072590"/>
    <lineage>
        <taxon>Bacteria</taxon>
        <taxon>Pseudomonadati</taxon>
        <taxon>Pseudomonadota</taxon>
        <taxon>Betaproteobacteria</taxon>
        <taxon>Burkholderiales</taxon>
        <taxon>Oxalobacteraceae</taxon>
        <taxon>Telluria group</taxon>
        <taxon>Pseudoduganella</taxon>
    </lineage>
</organism>
<accession>A0A2R4C753</accession>
<feature type="transmembrane region" description="Helical" evidence="2">
    <location>
        <begin position="365"/>
        <end position="387"/>
    </location>
</feature>
<sequence length="1195" mass="134657">MTALLSIALFEAKQRFRLLSTWVYFLMFLALALLCVAAAGGALKNATIGFGGRVLINAPMPVMLTTSILGCLGVIVVAALMGRAVQQDFEYDMHHFFFTAPIRKHQYMLGRFAGGWLVLAVIFASIPLGLALGNWLPGIDPERLGRFRLEAYLLPYLLSLLPNLFIFGAIFYVLAALTRRMLPVYVSSVVMLIGYIVAPTLARDLDYKTLAALIDPFGTAAVLRLTEYWPIAERNARLVLPEGVYLLNRAIWCSFSLVVLMLGYWRFHFVGTQDGGNAAARGEGDVPLRITSTAARTAEAPDFKARSLALLLARMTWLNLRETTKNVYFFVIVLAGVLTMYAGALDMGSMWGTNTYPLTYVVLEMVSKTFTPFLLVVTTFYAGELVWREREHRMALLLDALPVPSWLPMFAKLAALVGLQALLLLLVMLCGMSIQVFHGYFQLEPGLYAKALFTIELPYYALVAVLAIAMQVLIGHKYMAYFAMIVYYVATIVLAGFGLEHPLLMYGVTPEIHYSDMNGFGHFLLRERWYQLYWAGAALVLVVLTLAFWPRGANEEWRTRRRLARHALTLPVLATFVGGVLLFLGTGAVLFYNLNVANRFETAYRQAADRADYEKRYKRVAALAQPRIADVKLTVDIVPAQRRLVVKGRYLLQNRSAQPIGTVYVTQEPHGTLRPVRFGVPARVTLDDALLGFHAYALATPLAPGATLPMDFEIVYEPKGILGLGQDTPVVANGTFFNNRVLPHIGYQRASELTDPRDRRRHGLPAQERQLPRDDAKGLANNLLGSDADWVTFDAVIGTAADQTAIAPGTLLKEWTARGRRYFHYRMDKPILNFYSFQSARYAVRHDWWQDVGIELYYHPGHEVNLDRITRGARDALDYYSRNFGPYQHKVLRVVEFPAYERFAQSYPNTVPFSESMGFIAKVDEKNPKDIDYPYYVTAHEVAHQWWGHQLVGGDTRGGTVLSETLAEYSALMVMKKTFGPERMRRFLRYDLDMYLRGRTMENGKELPLADNENQRYIHYRKGSLAMYQLQDIVGEERINALLRRLLQQHAYRGSPYPSVSVLVDGLRAAVPTDQAYLVDDLFNSIVLYDNRALSATFRKRWEGRYDVTVTVQASKLRADGLGAEKEVAMADLVDIGVDDRDGKPLLRERRRIVNGTTTFKLIVTGRPARAGIDPDNKLIDRKPDDNMTAVEFPP</sequence>
<evidence type="ECO:0000256" key="1">
    <source>
        <dbReference type="SAM" id="MobiDB-lite"/>
    </source>
</evidence>
<feature type="transmembrane region" description="Helical" evidence="2">
    <location>
        <begin position="182"/>
        <end position="202"/>
    </location>
</feature>
<dbReference type="GO" id="GO:0008237">
    <property type="term" value="F:metallopeptidase activity"/>
    <property type="evidence" value="ECO:0007669"/>
    <property type="project" value="InterPro"/>
</dbReference>
<evidence type="ECO:0000313" key="5">
    <source>
        <dbReference type="Proteomes" id="UP000240505"/>
    </source>
</evidence>
<feature type="transmembrane region" description="Helical" evidence="2">
    <location>
        <begin position="112"/>
        <end position="133"/>
    </location>
</feature>
<reference evidence="4 5" key="1">
    <citation type="submission" date="2018-03" db="EMBL/GenBank/DDBJ databases">
        <title>Massilia armeniaca sp. nov., isolated from desert soil.</title>
        <authorList>
            <person name="Huang H."/>
            <person name="Ren M."/>
        </authorList>
    </citation>
    <scope>NUCLEOTIDE SEQUENCE [LARGE SCALE GENOMIC DNA]</scope>
    <source>
        <strain evidence="4 5">ZMN-3</strain>
    </source>
</reference>
<dbReference type="RefSeq" id="WP_107140752.1">
    <property type="nucleotide sequence ID" value="NZ_CP028324.1"/>
</dbReference>
<dbReference type="AlphaFoldDB" id="A0A2R4C753"/>
<name>A0A2R4C753_9BURK</name>
<feature type="transmembrane region" description="Helical" evidence="2">
    <location>
        <begin position="246"/>
        <end position="265"/>
    </location>
</feature>
<keyword evidence="5" id="KW-1185">Reference proteome</keyword>
<dbReference type="SUPFAM" id="SSF55486">
    <property type="entry name" value="Metalloproteases ('zincins'), catalytic domain"/>
    <property type="match status" value="1"/>
</dbReference>
<dbReference type="EMBL" id="CP028324">
    <property type="protein sequence ID" value="AVR95401.1"/>
    <property type="molecule type" value="Genomic_DNA"/>
</dbReference>
<feature type="transmembrane region" description="Helical" evidence="2">
    <location>
        <begin position="413"/>
        <end position="437"/>
    </location>
</feature>
<proteinExistence type="predicted"/>
<gene>
    <name evidence="4" type="ORF">C9I28_06470</name>
</gene>
<protein>
    <recommendedName>
        <fullName evidence="3">Peptidase M1 membrane alanine aminopeptidase domain-containing protein</fullName>
    </recommendedName>
</protein>
<keyword evidence="2" id="KW-1133">Transmembrane helix</keyword>
<feature type="transmembrane region" description="Helical" evidence="2">
    <location>
        <begin position="153"/>
        <end position="175"/>
    </location>
</feature>
<dbReference type="InterPro" id="IPR014782">
    <property type="entry name" value="Peptidase_M1_dom"/>
</dbReference>
<evidence type="ECO:0000259" key="3">
    <source>
        <dbReference type="Pfam" id="PF01433"/>
    </source>
</evidence>
<feature type="transmembrane region" description="Helical" evidence="2">
    <location>
        <begin position="570"/>
        <end position="592"/>
    </location>
</feature>
<dbReference type="Proteomes" id="UP000240505">
    <property type="component" value="Chromosome"/>
</dbReference>
<dbReference type="GO" id="GO:0008270">
    <property type="term" value="F:zinc ion binding"/>
    <property type="evidence" value="ECO:0007669"/>
    <property type="project" value="InterPro"/>
</dbReference>
<dbReference type="KEGG" id="masz:C9I28_06470"/>
<dbReference type="OrthoDB" id="100605at2"/>
<feature type="region of interest" description="Disordered" evidence="1">
    <location>
        <begin position="752"/>
        <end position="772"/>
    </location>
</feature>
<dbReference type="Pfam" id="PF01433">
    <property type="entry name" value="Peptidase_M1"/>
    <property type="match status" value="1"/>
</dbReference>
<feature type="transmembrane region" description="Helical" evidence="2">
    <location>
        <begin position="63"/>
        <end position="85"/>
    </location>
</feature>
<evidence type="ECO:0000256" key="2">
    <source>
        <dbReference type="SAM" id="Phobius"/>
    </source>
</evidence>
<dbReference type="InterPro" id="IPR027268">
    <property type="entry name" value="Peptidase_M4/M1_CTD_sf"/>
</dbReference>
<feature type="domain" description="Peptidase M1 membrane alanine aminopeptidase" evidence="3">
    <location>
        <begin position="876"/>
        <end position="1053"/>
    </location>
</feature>
<dbReference type="Gene3D" id="1.10.390.10">
    <property type="entry name" value="Neutral Protease Domain 2"/>
    <property type="match status" value="1"/>
</dbReference>
<feature type="transmembrane region" description="Helical" evidence="2">
    <location>
        <begin position="532"/>
        <end position="549"/>
    </location>
</feature>
<feature type="transmembrane region" description="Helical" evidence="2">
    <location>
        <begin position="481"/>
        <end position="499"/>
    </location>
</feature>
<evidence type="ECO:0000313" key="4">
    <source>
        <dbReference type="EMBL" id="AVR95401.1"/>
    </source>
</evidence>
<feature type="transmembrane region" description="Helical" evidence="2">
    <location>
        <begin position="327"/>
        <end position="345"/>
    </location>
</feature>
<feature type="transmembrane region" description="Helical" evidence="2">
    <location>
        <begin position="457"/>
        <end position="474"/>
    </location>
</feature>
<feature type="transmembrane region" description="Helical" evidence="2">
    <location>
        <begin position="21"/>
        <end position="43"/>
    </location>
</feature>
<keyword evidence="2" id="KW-0812">Transmembrane</keyword>
<keyword evidence="2" id="KW-0472">Membrane</keyword>